<feature type="transmembrane region" description="Helical" evidence="1">
    <location>
        <begin position="216"/>
        <end position="233"/>
    </location>
</feature>
<feature type="transmembrane region" description="Helical" evidence="1">
    <location>
        <begin position="155"/>
        <end position="174"/>
    </location>
</feature>
<dbReference type="Proteomes" id="UP001162741">
    <property type="component" value="Chromosome"/>
</dbReference>
<evidence type="ECO:0000259" key="2">
    <source>
        <dbReference type="Pfam" id="PF09925"/>
    </source>
</evidence>
<feature type="transmembrane region" description="Helical" evidence="1">
    <location>
        <begin position="262"/>
        <end position="285"/>
    </location>
</feature>
<organism evidence="3 4">
    <name type="scientific">Chitinophaga horti</name>
    <dbReference type="NCBI Taxonomy" id="2920382"/>
    <lineage>
        <taxon>Bacteria</taxon>
        <taxon>Pseudomonadati</taxon>
        <taxon>Bacteroidota</taxon>
        <taxon>Chitinophagia</taxon>
        <taxon>Chitinophagales</taxon>
        <taxon>Chitinophagaceae</taxon>
        <taxon>Chitinophaga</taxon>
    </lineage>
</organism>
<reference evidence="3" key="1">
    <citation type="submission" date="2022-10" db="EMBL/GenBank/DDBJ databases">
        <title>Chitinophaga sp. nov., isolated from soil.</title>
        <authorList>
            <person name="Jeon C.O."/>
        </authorList>
    </citation>
    <scope>NUCLEOTIDE SEQUENCE</scope>
    <source>
        <strain evidence="3">R8</strain>
    </source>
</reference>
<feature type="transmembrane region" description="Helical" evidence="1">
    <location>
        <begin position="64"/>
        <end position="85"/>
    </location>
</feature>
<dbReference type="InterPro" id="IPR018677">
    <property type="entry name" value="DUF2157"/>
</dbReference>
<sequence>MELHLFERLHREGHLSDASLQNVKTAEKHRLFSLHWELKTLLYLGVLLLSGGLGTLIYKNIDTIGHLAIIFLIAVISAGCFFYCFRQKRPFSWHKVLSPNVFFDYILLLGCLTMITFITYLQAQYTVFGYGYSASTFIPMVILFFAAYYFDHLGVLSLAITTLGSWMGIALTPLDILNANNFGDQQLIFTGIILGALLLALSYLSRERDLKQHFSFTYANFGVHIMFIALIAAELYFENMLWFLPLVALTVFFLLQARKERSFYFVLITILYSYVALTITILMSIGRYMDWDVLAILFYFLFSGIGCIAWLMGEHKRLKLHDRI</sequence>
<dbReference type="EMBL" id="CP107006">
    <property type="protein sequence ID" value="UYQ95028.1"/>
    <property type="molecule type" value="Genomic_DNA"/>
</dbReference>
<feature type="domain" description="DUF2157" evidence="2">
    <location>
        <begin position="9"/>
        <end position="152"/>
    </location>
</feature>
<dbReference type="Pfam" id="PF09925">
    <property type="entry name" value="DUF2157"/>
    <property type="match status" value="1"/>
</dbReference>
<gene>
    <name evidence="3" type="ORF">MKQ68_07965</name>
</gene>
<feature type="transmembrane region" description="Helical" evidence="1">
    <location>
        <begin position="40"/>
        <end position="58"/>
    </location>
</feature>
<proteinExistence type="predicted"/>
<feature type="transmembrane region" description="Helical" evidence="1">
    <location>
        <begin position="129"/>
        <end position="150"/>
    </location>
</feature>
<protein>
    <submittedName>
        <fullName evidence="3">DUF2157 domain-containing protein</fullName>
    </submittedName>
</protein>
<keyword evidence="1" id="KW-1133">Transmembrane helix</keyword>
<evidence type="ECO:0000256" key="1">
    <source>
        <dbReference type="SAM" id="Phobius"/>
    </source>
</evidence>
<name>A0ABY6J5R9_9BACT</name>
<feature type="transmembrane region" description="Helical" evidence="1">
    <location>
        <begin position="105"/>
        <end position="123"/>
    </location>
</feature>
<accession>A0ABY6J5R9</accession>
<keyword evidence="4" id="KW-1185">Reference proteome</keyword>
<feature type="transmembrane region" description="Helical" evidence="1">
    <location>
        <begin position="291"/>
        <end position="313"/>
    </location>
</feature>
<evidence type="ECO:0000313" key="3">
    <source>
        <dbReference type="EMBL" id="UYQ95028.1"/>
    </source>
</evidence>
<evidence type="ECO:0000313" key="4">
    <source>
        <dbReference type="Proteomes" id="UP001162741"/>
    </source>
</evidence>
<feature type="transmembrane region" description="Helical" evidence="1">
    <location>
        <begin position="186"/>
        <end position="204"/>
    </location>
</feature>
<feature type="transmembrane region" description="Helical" evidence="1">
    <location>
        <begin position="239"/>
        <end position="255"/>
    </location>
</feature>
<dbReference type="RefSeq" id="WP_264282833.1">
    <property type="nucleotide sequence ID" value="NZ_CP107006.1"/>
</dbReference>
<keyword evidence="1" id="KW-0472">Membrane</keyword>
<keyword evidence="1" id="KW-0812">Transmembrane</keyword>